<accession>A0A3M7M2X1</accession>
<evidence type="ECO:0000313" key="5">
    <source>
        <dbReference type="Proteomes" id="UP000265663"/>
    </source>
</evidence>
<proteinExistence type="predicted"/>
<evidence type="ECO:0000313" key="4">
    <source>
        <dbReference type="EMBL" id="RMZ68760.1"/>
    </source>
</evidence>
<sequence>MSINMLFASAVLCIIIATLRAAQITSNTIRTNADTDGTWLAVWGMAECAVAVIIGLTPSFAILFRADRKPDDNIDEVQLTTIGGSGGSGGKNKRPMDSLLVNDSQEDLSIKRDASSISTSALQDEEIGRVA</sequence>
<dbReference type="OrthoDB" id="2988756at2759"/>
<evidence type="ECO:0000256" key="1">
    <source>
        <dbReference type="SAM" id="MobiDB-lite"/>
    </source>
</evidence>
<feature type="region of interest" description="Disordered" evidence="1">
    <location>
        <begin position="78"/>
        <end position="131"/>
    </location>
</feature>
<evidence type="ECO:0000256" key="2">
    <source>
        <dbReference type="SAM" id="Phobius"/>
    </source>
</evidence>
<keyword evidence="3" id="KW-0732">Signal</keyword>
<keyword evidence="2" id="KW-1133">Transmembrane helix</keyword>
<gene>
    <name evidence="4" type="ORF">GMOD_00002597</name>
</gene>
<keyword evidence="2" id="KW-0812">Transmembrane</keyword>
<organism evidence="4 5">
    <name type="scientific">Pyrenophora seminiperda CCB06</name>
    <dbReference type="NCBI Taxonomy" id="1302712"/>
    <lineage>
        <taxon>Eukaryota</taxon>
        <taxon>Fungi</taxon>
        <taxon>Dikarya</taxon>
        <taxon>Ascomycota</taxon>
        <taxon>Pezizomycotina</taxon>
        <taxon>Dothideomycetes</taxon>
        <taxon>Pleosporomycetidae</taxon>
        <taxon>Pleosporales</taxon>
        <taxon>Pleosporineae</taxon>
        <taxon>Pleosporaceae</taxon>
        <taxon>Pyrenophora</taxon>
    </lineage>
</organism>
<feature type="chain" id="PRO_5018033709" evidence="3">
    <location>
        <begin position="22"/>
        <end position="131"/>
    </location>
</feature>
<reference evidence="4 5" key="1">
    <citation type="journal article" date="2014" name="PLoS ONE">
        <title>De novo Genome Assembly of the Fungal Plant Pathogen Pyrenophora semeniperda.</title>
        <authorList>
            <person name="Soliai M.M."/>
            <person name="Meyer S.E."/>
            <person name="Udall J.A."/>
            <person name="Elzinga D.E."/>
            <person name="Hermansen R.A."/>
            <person name="Bodily P.M."/>
            <person name="Hart A.A."/>
            <person name="Coleman C.E."/>
        </authorList>
    </citation>
    <scope>NUCLEOTIDE SEQUENCE [LARGE SCALE GENOMIC DNA]</scope>
    <source>
        <strain evidence="4 5">CCB06</strain>
        <tissue evidence="4">Mycelium</tissue>
    </source>
</reference>
<dbReference type="Proteomes" id="UP000265663">
    <property type="component" value="Unassembled WGS sequence"/>
</dbReference>
<dbReference type="EMBL" id="KE747817">
    <property type="protein sequence ID" value="RMZ68760.1"/>
    <property type="molecule type" value="Genomic_DNA"/>
</dbReference>
<evidence type="ECO:0000256" key="3">
    <source>
        <dbReference type="SAM" id="SignalP"/>
    </source>
</evidence>
<keyword evidence="5" id="KW-1185">Reference proteome</keyword>
<keyword evidence="2" id="KW-0472">Membrane</keyword>
<feature type="transmembrane region" description="Helical" evidence="2">
    <location>
        <begin position="37"/>
        <end position="64"/>
    </location>
</feature>
<dbReference type="AlphaFoldDB" id="A0A3M7M2X1"/>
<protein>
    <submittedName>
        <fullName evidence="4">Cfem domain-containing</fullName>
    </submittedName>
</protein>
<name>A0A3M7M2X1_9PLEO</name>
<feature type="signal peptide" evidence="3">
    <location>
        <begin position="1"/>
        <end position="21"/>
    </location>
</feature>